<dbReference type="AlphaFoldDB" id="U9UI44"/>
<sequence>MIFGFWFSGSWTKEFEGPGSHLKELRRFWTSIWRTWKNFEGPERRRYVPDPFEGKGSRKLVPDFHIKGKGSRKTSNFFFWILREETLTNVSYLFFFGTPKIPKTKMVFSSSGFQHDFWLSGRLLDRISKSSRQNFEGFQLSCFCLDGISKVQNTESTLDIISKAHGFSDANFKGKL</sequence>
<dbReference type="HOGENOM" id="CLU_1525962_0_0_1"/>
<organism evidence="1">
    <name type="scientific">Rhizophagus irregularis (strain DAOM 181602 / DAOM 197198 / MUCL 43194)</name>
    <name type="common">Arbuscular mycorrhizal fungus</name>
    <name type="synonym">Glomus intraradices</name>
    <dbReference type="NCBI Taxonomy" id="747089"/>
    <lineage>
        <taxon>Eukaryota</taxon>
        <taxon>Fungi</taxon>
        <taxon>Fungi incertae sedis</taxon>
        <taxon>Mucoromycota</taxon>
        <taxon>Glomeromycotina</taxon>
        <taxon>Glomeromycetes</taxon>
        <taxon>Glomerales</taxon>
        <taxon>Glomeraceae</taxon>
        <taxon>Rhizophagus</taxon>
    </lineage>
</organism>
<evidence type="ECO:0000313" key="1">
    <source>
        <dbReference type="EMBL" id="ESA15291.1"/>
    </source>
</evidence>
<protein>
    <submittedName>
        <fullName evidence="1">Uncharacterized protein</fullName>
    </submittedName>
</protein>
<name>U9UI44_RHIID</name>
<proteinExistence type="predicted"/>
<gene>
    <name evidence="1" type="ORF">GLOINDRAFT_24038</name>
</gene>
<dbReference type="EMBL" id="KI282118">
    <property type="protein sequence ID" value="ESA15291.1"/>
    <property type="molecule type" value="Genomic_DNA"/>
</dbReference>
<accession>U9UI44</accession>
<reference evidence="1" key="1">
    <citation type="submission" date="2013-07" db="EMBL/GenBank/DDBJ databases">
        <title>The genome of an arbuscular mycorrhizal fungus provides insights into the evolution of the oldest plant symbiosis.</title>
        <authorList>
            <consortium name="DOE Joint Genome Institute"/>
            <person name="Tisserant E."/>
            <person name="Malbreil M."/>
            <person name="Kuo A."/>
            <person name="Kohler A."/>
            <person name="Symeonidi A."/>
            <person name="Balestrini R."/>
            <person name="Charron P."/>
            <person name="Duensing N."/>
            <person name="Frei-dit-Frey N."/>
            <person name="Gianinazzi-Pearson V."/>
            <person name="Gilbert B."/>
            <person name="Handa Y."/>
            <person name="Hijri M."/>
            <person name="Kaul R."/>
            <person name="Kawaguchi M."/>
            <person name="Krajinski F."/>
            <person name="Lammers P."/>
            <person name="Lapierre D."/>
            <person name="Masclaux F.G."/>
            <person name="Murat C."/>
            <person name="Morin E."/>
            <person name="Ndikumana S."/>
            <person name="Pagni M."/>
            <person name="Petitpierre D."/>
            <person name="Requena N."/>
            <person name="Rosikiewicz P."/>
            <person name="Riley R."/>
            <person name="Saito K."/>
            <person name="San Clemente H."/>
            <person name="Shapiro H."/>
            <person name="van Tuinen D."/>
            <person name="Becard G."/>
            <person name="Bonfante P."/>
            <person name="Paszkowski U."/>
            <person name="Shachar-Hill Y."/>
            <person name="Young J.P."/>
            <person name="Sanders I.R."/>
            <person name="Henrissat B."/>
            <person name="Rensing S.A."/>
            <person name="Grigoriev I.V."/>
            <person name="Corradi N."/>
            <person name="Roux C."/>
            <person name="Martin F."/>
        </authorList>
    </citation>
    <scope>NUCLEOTIDE SEQUENCE</scope>
    <source>
        <strain evidence="1">DAOM 197198</strain>
    </source>
</reference>